<dbReference type="PROSITE" id="PS51747">
    <property type="entry name" value="CYT_DCMP_DEAMINASES_2"/>
    <property type="match status" value="1"/>
</dbReference>
<dbReference type="Proteomes" id="UP001589833">
    <property type="component" value="Unassembled WGS sequence"/>
</dbReference>
<protein>
    <recommendedName>
        <fullName evidence="6">ComE operon protein 2</fullName>
    </recommendedName>
</protein>
<dbReference type="NCBIfam" id="TIGR02571">
    <property type="entry name" value="ComEB"/>
    <property type="match status" value="1"/>
</dbReference>
<dbReference type="InterPro" id="IPR016193">
    <property type="entry name" value="Cytidine_deaminase-like"/>
</dbReference>
<keyword evidence="3" id="KW-0479">Metal-binding</keyword>
<feature type="domain" description="CMP/dCMP-type deaminase" evidence="7">
    <location>
        <begin position="5"/>
        <end position="127"/>
    </location>
</feature>
<accession>A0ABV6NBH1</accession>
<dbReference type="InterPro" id="IPR035105">
    <property type="entry name" value="Deoxycytidylate_deaminase_dom"/>
</dbReference>
<evidence type="ECO:0000256" key="2">
    <source>
        <dbReference type="ARBA" id="ARBA00006576"/>
    </source>
</evidence>
<evidence type="ECO:0000313" key="8">
    <source>
        <dbReference type="EMBL" id="MFC0557991.1"/>
    </source>
</evidence>
<proteinExistence type="inferred from homology"/>
<gene>
    <name evidence="8" type="ORF">ACFFH4_02845</name>
</gene>
<dbReference type="Pfam" id="PF00383">
    <property type="entry name" value="dCMP_cyt_deam_1"/>
    <property type="match status" value="1"/>
</dbReference>
<dbReference type="RefSeq" id="WP_273841306.1">
    <property type="nucleotide sequence ID" value="NZ_JAQQWT010000003.1"/>
</dbReference>
<organism evidence="8 9">
    <name type="scientific">Halalkalibacter alkalisediminis</name>
    <dbReference type="NCBI Taxonomy" id="935616"/>
    <lineage>
        <taxon>Bacteria</taxon>
        <taxon>Bacillati</taxon>
        <taxon>Bacillota</taxon>
        <taxon>Bacilli</taxon>
        <taxon>Bacillales</taxon>
        <taxon>Bacillaceae</taxon>
        <taxon>Halalkalibacter</taxon>
    </lineage>
</organism>
<dbReference type="InterPro" id="IPR013404">
    <property type="entry name" value="Competence_ComEB"/>
</dbReference>
<keyword evidence="4" id="KW-0378">Hydrolase</keyword>
<comment type="caution">
    <text evidence="8">The sequence shown here is derived from an EMBL/GenBank/DDBJ whole genome shotgun (WGS) entry which is preliminary data.</text>
</comment>
<dbReference type="PROSITE" id="PS00903">
    <property type="entry name" value="CYT_DCMP_DEAMINASES_1"/>
    <property type="match status" value="1"/>
</dbReference>
<dbReference type="InterPro" id="IPR002125">
    <property type="entry name" value="CMP_dCMP_dom"/>
</dbReference>
<sequence length="192" mass="21550">MERISWDQYFMAQSHLLALRSTCTRLMVGATIVREKRIIAGGYNGSVSGGAHCIDDGCYVVDNHCIRTIHAEVNALLQCAKFGVPTEGAEIYVTHFPCVNCTKAIIQAGIKSVYYATDYKNHSYAVQMFHEANIHVVKVELEEVSLDQSHLEKKEFTVSLLNKLDQAGLEKDELLQLKEQATQLFTQSFYKG</sequence>
<dbReference type="SUPFAM" id="SSF53927">
    <property type="entry name" value="Cytidine deaminase-like"/>
    <property type="match status" value="1"/>
</dbReference>
<dbReference type="EMBL" id="JBHLTR010000004">
    <property type="protein sequence ID" value="MFC0557991.1"/>
    <property type="molecule type" value="Genomic_DNA"/>
</dbReference>
<dbReference type="InterPro" id="IPR015517">
    <property type="entry name" value="dCMP_deaminase-rel"/>
</dbReference>
<dbReference type="CDD" id="cd01286">
    <property type="entry name" value="deoxycytidylate_deaminase"/>
    <property type="match status" value="1"/>
</dbReference>
<name>A0ABV6NBH1_9BACI</name>
<evidence type="ECO:0000259" key="7">
    <source>
        <dbReference type="PROSITE" id="PS51747"/>
    </source>
</evidence>
<evidence type="ECO:0000256" key="1">
    <source>
        <dbReference type="ARBA" id="ARBA00001947"/>
    </source>
</evidence>
<keyword evidence="5" id="KW-0862">Zinc</keyword>
<comment type="similarity">
    <text evidence="2">Belongs to the cytidine and deoxycytidylate deaminase family.</text>
</comment>
<evidence type="ECO:0000256" key="4">
    <source>
        <dbReference type="ARBA" id="ARBA00022801"/>
    </source>
</evidence>
<evidence type="ECO:0000256" key="6">
    <source>
        <dbReference type="NCBIfam" id="TIGR02571"/>
    </source>
</evidence>
<dbReference type="PANTHER" id="PTHR11086:SF18">
    <property type="entry name" value="DEOXYCYTIDYLATE DEAMINASE"/>
    <property type="match status" value="1"/>
</dbReference>
<keyword evidence="9" id="KW-1185">Reference proteome</keyword>
<reference evidence="8 9" key="1">
    <citation type="submission" date="2024-09" db="EMBL/GenBank/DDBJ databases">
        <authorList>
            <person name="Sun Q."/>
            <person name="Mori K."/>
        </authorList>
    </citation>
    <scope>NUCLEOTIDE SEQUENCE [LARGE SCALE GENOMIC DNA]</scope>
    <source>
        <strain evidence="8 9">NCAIM B.02301</strain>
    </source>
</reference>
<evidence type="ECO:0000256" key="5">
    <source>
        <dbReference type="ARBA" id="ARBA00022833"/>
    </source>
</evidence>
<evidence type="ECO:0000256" key="3">
    <source>
        <dbReference type="ARBA" id="ARBA00022723"/>
    </source>
</evidence>
<comment type="cofactor">
    <cofactor evidence="1">
        <name>Zn(2+)</name>
        <dbReference type="ChEBI" id="CHEBI:29105"/>
    </cofactor>
</comment>
<dbReference type="Gene3D" id="3.40.140.10">
    <property type="entry name" value="Cytidine Deaminase, domain 2"/>
    <property type="match status" value="1"/>
</dbReference>
<dbReference type="InterPro" id="IPR016192">
    <property type="entry name" value="APOBEC/CMP_deaminase_Zn-bd"/>
</dbReference>
<dbReference type="PANTHER" id="PTHR11086">
    <property type="entry name" value="DEOXYCYTIDYLATE DEAMINASE-RELATED"/>
    <property type="match status" value="1"/>
</dbReference>
<evidence type="ECO:0000313" key="9">
    <source>
        <dbReference type="Proteomes" id="UP001589833"/>
    </source>
</evidence>